<comment type="caution">
    <text evidence="1">The sequence shown here is derived from an EMBL/GenBank/DDBJ whole genome shotgun (WGS) entry which is preliminary data.</text>
</comment>
<proteinExistence type="predicted"/>
<dbReference type="PANTHER" id="PTHR30451:SF5">
    <property type="entry name" value="SLR0019 PROTEIN"/>
    <property type="match status" value="1"/>
</dbReference>
<dbReference type="STRING" id="294935.ATN88_19350"/>
<dbReference type="Gene3D" id="2.60.40.3110">
    <property type="match status" value="1"/>
</dbReference>
<dbReference type="AlphaFoldDB" id="A0A135I6V6"/>
<name>A0A135I6V6_9GAMM</name>
<keyword evidence="2" id="KW-1185">Reference proteome</keyword>
<protein>
    <submittedName>
        <fullName evidence="1">Fimbrial protein</fullName>
    </submittedName>
</protein>
<dbReference type="Pfam" id="PF00577">
    <property type="entry name" value="Usher"/>
    <property type="match status" value="1"/>
</dbReference>
<reference evidence="1 2" key="1">
    <citation type="submission" date="2015-11" db="EMBL/GenBank/DDBJ databases">
        <title>Genomic Taxonomy of the Vibrionaceae.</title>
        <authorList>
            <person name="Gomez-Gil B."/>
            <person name="Enciso-Ibarra J."/>
        </authorList>
    </citation>
    <scope>NUCLEOTIDE SEQUENCE [LARGE SCALE GENOMIC DNA]</scope>
    <source>
        <strain evidence="1 2">CAIM 912</strain>
    </source>
</reference>
<evidence type="ECO:0000313" key="1">
    <source>
        <dbReference type="EMBL" id="KXF81147.1"/>
    </source>
</evidence>
<dbReference type="GO" id="GO:0009297">
    <property type="term" value="P:pilus assembly"/>
    <property type="evidence" value="ECO:0007669"/>
    <property type="project" value="InterPro"/>
</dbReference>
<dbReference type="EMBL" id="LNTY01000036">
    <property type="protein sequence ID" value="KXF81147.1"/>
    <property type="molecule type" value="Genomic_DNA"/>
</dbReference>
<dbReference type="InterPro" id="IPR000015">
    <property type="entry name" value="Fimb_usher"/>
</dbReference>
<accession>A0A135I6V6</accession>
<dbReference type="GO" id="GO:0015473">
    <property type="term" value="F:fimbrial usher porin activity"/>
    <property type="evidence" value="ECO:0007669"/>
    <property type="project" value="InterPro"/>
</dbReference>
<organism evidence="1 2">
    <name type="scientific">Enterovibrio coralii</name>
    <dbReference type="NCBI Taxonomy" id="294935"/>
    <lineage>
        <taxon>Bacteria</taxon>
        <taxon>Pseudomonadati</taxon>
        <taxon>Pseudomonadota</taxon>
        <taxon>Gammaproteobacteria</taxon>
        <taxon>Vibrionales</taxon>
        <taxon>Vibrionaceae</taxon>
        <taxon>Enterovibrio</taxon>
    </lineage>
</organism>
<dbReference type="PANTHER" id="PTHR30451">
    <property type="entry name" value="OUTER MEMBRANE USHER PROTEIN"/>
    <property type="match status" value="1"/>
</dbReference>
<gene>
    <name evidence="1" type="ORF">ATN88_19350</name>
</gene>
<sequence length="791" mass="86371">MNPTGRDITLTSLLRVSDSVIGETELTITADDQILLPKASTITALSDMVNDDVLATLQSVEKNLLASSNFEAAGLTLTFDFSSLECVIAIPTDLMKTQQLSVEGQKANVAFLEPSNLNGYLNVSVSNSLIQLPDADDEKLSHYNHRFDAGLNYRRLSLEYESSFSDAEGLESVYVREGTRLNLDFPSYGTRLVVGDMFNTGTVFQDSVDIAGIGLSRDFSLIPTRNVRPKAAQTFTLTRTSSVDVVVDGAVVQRFTLNAGTYNLNDIPIVQGINDVELIITDASGEEERISFAVATGNELLASGEYEYAFLLGSPARFEDDEIKYDTEQRILSGYVDVGVAPWLTLGINGQKREELYQFGGSVLFASSLGITELVASKSDHPTLGDGYAYRFAHEADIPEALTWLTQVSVLYDYISPNFSGVDSLDSMSSPLNSVTHFGSLFTSFDLTSTLRSSLSLTYSKGDGETNNYWSISPSFSGQLFATRATWSTRADYQQFRSGDDAFCLTLTLSWPLGKATRVVSRVQSENNFAGVDVSYREGIGNTGGVSAFASIERDDSRDANINGSFDYTGNRFQFSADHFTRFENINDDVRSHNTRLQVASAIAFSGSEFAIGREVGEAFAIVSKHKSLADNIVDVDPATTDGYSRVISNSSSNVLIPDLVAYNPQFISYDVDNLPPGYDLGEGVFSVNPGYKQGYQLTIGSDAVITALGILKFKGSKKPVPLTVGEAIYLDDESVAPLEFFTNRKGRFAISGMRPGKYKLLLKTNPKREIDIEIEDSGDTLMRLGDLYAD</sequence>
<dbReference type="GO" id="GO:0009279">
    <property type="term" value="C:cell outer membrane"/>
    <property type="evidence" value="ECO:0007669"/>
    <property type="project" value="TreeGrafter"/>
</dbReference>
<dbReference type="InterPro" id="IPR042186">
    <property type="entry name" value="FimD_plug_dom"/>
</dbReference>
<dbReference type="Gene3D" id="2.60.40.2610">
    <property type="entry name" value="Outer membrane usher protein FimD, plug domain"/>
    <property type="match status" value="1"/>
</dbReference>
<dbReference type="Proteomes" id="UP000070529">
    <property type="component" value="Unassembled WGS sequence"/>
</dbReference>
<evidence type="ECO:0000313" key="2">
    <source>
        <dbReference type="Proteomes" id="UP000070529"/>
    </source>
</evidence>